<dbReference type="Pfam" id="PF02381">
    <property type="entry name" value="MraZ"/>
    <property type="match status" value="1"/>
</dbReference>
<feature type="domain" description="SpoVT-AbrB" evidence="2">
    <location>
        <begin position="3"/>
        <end position="49"/>
    </location>
</feature>
<dbReference type="GO" id="GO:0003677">
    <property type="term" value="F:DNA binding"/>
    <property type="evidence" value="ECO:0007669"/>
    <property type="project" value="UniProtKB-KW"/>
</dbReference>
<dbReference type="Gene3D" id="3.40.1550.20">
    <property type="entry name" value="Transcriptional regulator MraZ domain"/>
    <property type="match status" value="1"/>
</dbReference>
<dbReference type="EMBL" id="JBHZOL010000106">
    <property type="protein sequence ID" value="MFE4108367.1"/>
    <property type="molecule type" value="Genomic_DNA"/>
</dbReference>
<dbReference type="InterPro" id="IPR007159">
    <property type="entry name" value="SpoVT-AbrB_dom"/>
</dbReference>
<comment type="caution">
    <text evidence="3">The sequence shown here is derived from an EMBL/GenBank/DDBJ whole genome shotgun (WGS) entry which is preliminary data.</text>
</comment>
<accession>A0ABW6IL85</accession>
<dbReference type="Proteomes" id="UP001600165">
    <property type="component" value="Unassembled WGS sequence"/>
</dbReference>
<organism evidence="3 4">
    <name type="scientific">Almyronema epifaneia S1</name>
    <dbReference type="NCBI Taxonomy" id="2991925"/>
    <lineage>
        <taxon>Bacteria</taxon>
        <taxon>Bacillati</taxon>
        <taxon>Cyanobacteriota</taxon>
        <taxon>Cyanophyceae</taxon>
        <taxon>Nodosilineales</taxon>
        <taxon>Nodosilineaceae</taxon>
        <taxon>Almyronema</taxon>
        <taxon>Almyronema epifaneia</taxon>
    </lineage>
</organism>
<dbReference type="SUPFAM" id="SSF89447">
    <property type="entry name" value="AbrB/MazE/MraZ-like"/>
    <property type="match status" value="1"/>
</dbReference>
<sequence length="82" mass="9219">MQNHTVLLDAEGRLALPESVRQQLGLTVGDRFILTISENNVLQLVSLKKQVQSLRGLLKNPTPEQSVVDELIQERRRSAISE</sequence>
<dbReference type="RefSeq" id="WP_377967998.1">
    <property type="nucleotide sequence ID" value="NZ_JBHZOL010000106.1"/>
</dbReference>
<gene>
    <name evidence="3" type="ORF">ACFVKH_18955</name>
</gene>
<evidence type="ECO:0000259" key="2">
    <source>
        <dbReference type="PROSITE" id="PS51740"/>
    </source>
</evidence>
<evidence type="ECO:0000256" key="1">
    <source>
        <dbReference type="PROSITE-ProRule" id="PRU01076"/>
    </source>
</evidence>
<evidence type="ECO:0000313" key="3">
    <source>
        <dbReference type="EMBL" id="MFE4108367.1"/>
    </source>
</evidence>
<dbReference type="InterPro" id="IPR037914">
    <property type="entry name" value="SpoVT-AbrB_sf"/>
</dbReference>
<reference evidence="3 4" key="1">
    <citation type="submission" date="2024-10" db="EMBL/GenBank/DDBJ databases">
        <authorList>
            <person name="Ratan Roy A."/>
            <person name="Morales Sandoval P.H."/>
            <person name="De Los Santos Villalobos S."/>
            <person name="Chakraborty S."/>
            <person name="Mukherjee J."/>
        </authorList>
    </citation>
    <scope>NUCLEOTIDE SEQUENCE [LARGE SCALE GENOMIC DNA]</scope>
    <source>
        <strain evidence="3 4">S1</strain>
    </source>
</reference>
<dbReference type="InterPro" id="IPR020603">
    <property type="entry name" value="MraZ_dom"/>
</dbReference>
<dbReference type="PROSITE" id="PS51740">
    <property type="entry name" value="SPOVT_ABRB"/>
    <property type="match status" value="1"/>
</dbReference>
<keyword evidence="4" id="KW-1185">Reference proteome</keyword>
<proteinExistence type="predicted"/>
<dbReference type="InterPro" id="IPR038619">
    <property type="entry name" value="MraZ_sf"/>
</dbReference>
<keyword evidence="1 3" id="KW-0238">DNA-binding</keyword>
<evidence type="ECO:0000313" key="4">
    <source>
        <dbReference type="Proteomes" id="UP001600165"/>
    </source>
</evidence>
<protein>
    <submittedName>
        <fullName evidence="3">AbrB/MazE/SpoVT family DNA-binding domain-containing protein</fullName>
    </submittedName>
</protein>
<name>A0ABW6IL85_9CYAN</name>